<gene>
    <name evidence="1" type="ORF">PDM29_19220</name>
</gene>
<organism evidence="1 2">
    <name type="scientific">Stenotrophomonas oahuensis</name>
    <dbReference type="NCBI Taxonomy" id="3003271"/>
    <lineage>
        <taxon>Bacteria</taxon>
        <taxon>Pseudomonadati</taxon>
        <taxon>Pseudomonadota</taxon>
        <taxon>Gammaproteobacteria</taxon>
        <taxon>Lysobacterales</taxon>
        <taxon>Lysobacteraceae</taxon>
        <taxon>Stenotrophomonas</taxon>
    </lineage>
</organism>
<dbReference type="EMBL" id="CP115541">
    <property type="protein sequence ID" value="WNH52426.1"/>
    <property type="molecule type" value="Genomic_DNA"/>
</dbReference>
<keyword evidence="2" id="KW-1185">Reference proteome</keyword>
<accession>A0ABY9YPA3</accession>
<sequence length="1541" mass="166949">MPDEVSSVAPTLYAPSDTTGVEPDTSFVNFVKLWAKTDSTPNAAARFLVEGQIPSDPNFRIEDLPAADRDEIFKGFPQDTVDNLYYNSRSLHDLYFLAGEARQQAENEQKLAEYGGWGTTGRFVGALADPTNLALMVGTGGLGAVAKAEQIGNAVRIAASTKALAPLAEEVASLGTAGSIRRIAYGSTGAALENAAITAGLNSNNANKDGTDVVHAALAGFALHSTFSIGGRVYANGRVNDVVRLYKDRMDTLQLAEGVAENRTALVSSLVGGEDAARAAEGQLQGRVGSFLASNNGPTESYADFRRVLESGGDASARSSTSTATGADQFLEKTWLSTVEQAKPAWAEGLSRDEILAQRTNAERSGEMAQFLDAQNASALERAGAPVNNYTLYAAHHFGPSRAVKFAKAADDALMDELFPEAVLKANPYLRGKTKAEVVSNWTDRARKGGVDTDAMLGRSGVTDAEGYRTAQVTDFSTESMIERVRQADEAEARLPGLDFEAGTAMKQGARRKLERAIDALEANTKALYGTSRGARKADLDRLVAQDAKVAESAPERMRVAREADAATFGDQVDAPAVAKLRRRSVRDAVDTDRRTLAEQIRGVRKEDAADLKRTRGELADATARRTLDDNALAARGEAKRLRSQQADRDNLRAALGLRREIEQTAARRETLGKLDANDTVAQGLTEANAGPSFGTDTLSAARAIGYSDELYPNASGTGEVVPRARMSGATNLKNRGTLSGILRGSEFQAVRDNFGLLVGNIFGNVDGSAVREGASEISSTLQRRYIADFSKGVDSSYGPWMKEQGIPKYRYYDRQVRAQFMDDVGRHVRGEASDSPAVAAMAGRVSKLFADVLTEAKRAGVQGFDNVEVNANYLPRVFNFQRFGELEERFGSDQLSNLITQAMKETNPELSDEIAAKAGAHYVQKMREMRVGNDPGVLAGMSFDDIGYLRQFLQEAGVGADELEETVARFAEVKLGDRAAKGEGSFRNAKRRAKFDENFALDLRVRGGDGSLERVRVSDLLDNNVEGLVGRYVRTVSGHTALAHIGIKSAADWTGRVKAVKNALEGQEDADRILKAGQGAYDLITGKPLEEAGFWSELMRTTRDITYATQMENAGLANLPDLGALLAHGNLRYTFRHIMNLGELFRRGEDGQLKSELWREQEEWLGVGTDYLNNSVFSSYDVAGAFQGDGAATLGRSVWNKAAQTASTVGHAARVTGRAVTVGSGMAGLNAFSQRVVAQNILLRMKDDLFDRGGFSAERMAALGIDEPMGKRIAAQMKEHTEWAEGELGGKIRKVNWADWTDLEARDRMLNGVVREARKSIQEEDLGDTFLWQHKNLAKFLMQFRRFGITAYSKQFLRSINERDAETVTRNGMALALAGAAYYAKTEAQLQGMQVAGVDSEKIEKWKKEYMGGGAMARAAVRNSGFMFLLPDAVDSFTGPLLGQTYFDYRNSGNSSNAASVGGSVPGFAMAANVGNAAGGVSQAILRGDRQYKQKDLRALQAVIPFGNHLAVAPLFQAFAQDLPETDDDTDKEHAEWFWQ</sequence>
<protein>
    <submittedName>
        <fullName evidence="1">Uncharacterized protein</fullName>
    </submittedName>
</protein>
<reference evidence="1 2" key="1">
    <citation type="submission" date="2022-12" db="EMBL/GenBank/DDBJ databases">
        <title>Two new species, Stenotrophomonas aracearum and Stenotrophomonas oahuensis, isolated from Anthurium (Araceae family) in Hawaii.</title>
        <authorList>
            <person name="Chunag S.C."/>
            <person name="Dobhal S."/>
            <person name="Alvarez A."/>
            <person name="Arif M."/>
        </authorList>
    </citation>
    <scope>NUCLEOTIDE SEQUENCE [LARGE SCALE GENOMIC DNA]</scope>
    <source>
        <strain evidence="1 2">A5586</strain>
    </source>
</reference>
<proteinExistence type="predicted"/>
<dbReference type="Proteomes" id="UP001302072">
    <property type="component" value="Chromosome"/>
</dbReference>
<evidence type="ECO:0000313" key="1">
    <source>
        <dbReference type="EMBL" id="WNH52426.1"/>
    </source>
</evidence>
<name>A0ABY9YPA3_9GAMM</name>
<dbReference type="RefSeq" id="WP_311191625.1">
    <property type="nucleotide sequence ID" value="NZ_CP115541.1"/>
</dbReference>
<evidence type="ECO:0000313" key="2">
    <source>
        <dbReference type="Proteomes" id="UP001302072"/>
    </source>
</evidence>
<dbReference type="Gene3D" id="1.10.530.10">
    <property type="match status" value="1"/>
</dbReference>